<organism evidence="1">
    <name type="scientific">marine sediment metagenome</name>
    <dbReference type="NCBI Taxonomy" id="412755"/>
    <lineage>
        <taxon>unclassified sequences</taxon>
        <taxon>metagenomes</taxon>
        <taxon>ecological metagenomes</taxon>
    </lineage>
</organism>
<feature type="non-terminal residue" evidence="1">
    <location>
        <position position="68"/>
    </location>
</feature>
<sequence length="68" mass="7891">MRPDLKYPVTTRLTDREIYSMFNELRVTQVDLNAKNYFDCIDYIKQFSKIVVVGNHRSGTTFASKAIA</sequence>
<protein>
    <submittedName>
        <fullName evidence="1">Uncharacterized protein</fullName>
    </submittedName>
</protein>
<evidence type="ECO:0000313" key="1">
    <source>
        <dbReference type="EMBL" id="GAF82172.1"/>
    </source>
</evidence>
<dbReference type="AlphaFoldDB" id="X0T1W7"/>
<comment type="caution">
    <text evidence="1">The sequence shown here is derived from an EMBL/GenBank/DDBJ whole genome shotgun (WGS) entry which is preliminary data.</text>
</comment>
<gene>
    <name evidence="1" type="ORF">S01H1_09186</name>
</gene>
<accession>X0T1W7</accession>
<reference evidence="1" key="1">
    <citation type="journal article" date="2014" name="Front. Microbiol.">
        <title>High frequency of phylogenetically diverse reductive dehalogenase-homologous genes in deep subseafloor sedimentary metagenomes.</title>
        <authorList>
            <person name="Kawai M."/>
            <person name="Futagami T."/>
            <person name="Toyoda A."/>
            <person name="Takaki Y."/>
            <person name="Nishi S."/>
            <person name="Hori S."/>
            <person name="Arai W."/>
            <person name="Tsubouchi T."/>
            <person name="Morono Y."/>
            <person name="Uchiyama I."/>
            <person name="Ito T."/>
            <person name="Fujiyama A."/>
            <person name="Inagaki F."/>
            <person name="Takami H."/>
        </authorList>
    </citation>
    <scope>NUCLEOTIDE SEQUENCE</scope>
    <source>
        <strain evidence="1">Expedition CK06-06</strain>
    </source>
</reference>
<name>X0T1W7_9ZZZZ</name>
<dbReference type="EMBL" id="BARS01004694">
    <property type="protein sequence ID" value="GAF82172.1"/>
    <property type="molecule type" value="Genomic_DNA"/>
</dbReference>
<proteinExistence type="predicted"/>